<proteinExistence type="predicted"/>
<evidence type="ECO:0000313" key="2">
    <source>
        <dbReference type="Proteomes" id="UP001060085"/>
    </source>
</evidence>
<comment type="caution">
    <text evidence="1">The sequence shown here is derived from an EMBL/GenBank/DDBJ whole genome shotgun (WGS) entry which is preliminary data.</text>
</comment>
<evidence type="ECO:0000313" key="1">
    <source>
        <dbReference type="EMBL" id="KAI5658295.1"/>
    </source>
</evidence>
<dbReference type="EMBL" id="CM044706">
    <property type="protein sequence ID" value="KAI5658295.1"/>
    <property type="molecule type" value="Genomic_DNA"/>
</dbReference>
<accession>A0ACC0ADF0</accession>
<protein>
    <submittedName>
        <fullName evidence="1">Uncharacterized protein</fullName>
    </submittedName>
</protein>
<dbReference type="Proteomes" id="UP001060085">
    <property type="component" value="Linkage Group LG06"/>
</dbReference>
<name>A0ACC0ADF0_CATRO</name>
<gene>
    <name evidence="1" type="ORF">M9H77_27088</name>
</gene>
<reference evidence="2" key="1">
    <citation type="journal article" date="2023" name="Nat. Plants">
        <title>Single-cell RNA sequencing provides a high-resolution roadmap for understanding the multicellular compartmentation of specialized metabolism.</title>
        <authorList>
            <person name="Sun S."/>
            <person name="Shen X."/>
            <person name="Li Y."/>
            <person name="Li Y."/>
            <person name="Wang S."/>
            <person name="Li R."/>
            <person name="Zhang H."/>
            <person name="Shen G."/>
            <person name="Guo B."/>
            <person name="Wei J."/>
            <person name="Xu J."/>
            <person name="St-Pierre B."/>
            <person name="Chen S."/>
            <person name="Sun C."/>
        </authorList>
    </citation>
    <scope>NUCLEOTIDE SEQUENCE [LARGE SCALE GENOMIC DNA]</scope>
</reference>
<keyword evidence="2" id="KW-1185">Reference proteome</keyword>
<sequence>MLQFLYESDEYRSSSTIHIRNKRFGKTLNPQLPSPTTFFQFCINSYINSRNALLKGNGTDGESGFTTDDKLDLPLLSPPPLSLPLRGDLPLPRGLGLEPESELLPYPEPEPLDLPIFLCVMEMYSQ</sequence>
<organism evidence="1 2">
    <name type="scientific">Catharanthus roseus</name>
    <name type="common">Madagascar periwinkle</name>
    <name type="synonym">Vinca rosea</name>
    <dbReference type="NCBI Taxonomy" id="4058"/>
    <lineage>
        <taxon>Eukaryota</taxon>
        <taxon>Viridiplantae</taxon>
        <taxon>Streptophyta</taxon>
        <taxon>Embryophyta</taxon>
        <taxon>Tracheophyta</taxon>
        <taxon>Spermatophyta</taxon>
        <taxon>Magnoliopsida</taxon>
        <taxon>eudicotyledons</taxon>
        <taxon>Gunneridae</taxon>
        <taxon>Pentapetalae</taxon>
        <taxon>asterids</taxon>
        <taxon>lamiids</taxon>
        <taxon>Gentianales</taxon>
        <taxon>Apocynaceae</taxon>
        <taxon>Rauvolfioideae</taxon>
        <taxon>Vinceae</taxon>
        <taxon>Catharanthinae</taxon>
        <taxon>Catharanthus</taxon>
    </lineage>
</organism>